<dbReference type="EMBL" id="MHRF01000005">
    <property type="protein sequence ID" value="OHA18442.1"/>
    <property type="molecule type" value="Genomic_DNA"/>
</dbReference>
<dbReference type="Proteomes" id="UP000178873">
    <property type="component" value="Unassembled WGS sequence"/>
</dbReference>
<evidence type="ECO:0000313" key="3">
    <source>
        <dbReference type="Proteomes" id="UP000178873"/>
    </source>
</evidence>
<dbReference type="InterPro" id="IPR001173">
    <property type="entry name" value="Glyco_trans_2-like"/>
</dbReference>
<proteinExistence type="predicted"/>
<dbReference type="PANTHER" id="PTHR22916">
    <property type="entry name" value="GLYCOSYLTRANSFERASE"/>
    <property type="match status" value="1"/>
</dbReference>
<dbReference type="STRING" id="1802301.A2664_00665"/>
<evidence type="ECO:0000259" key="1">
    <source>
        <dbReference type="Pfam" id="PF00535"/>
    </source>
</evidence>
<reference evidence="2 3" key="1">
    <citation type="journal article" date="2016" name="Nat. Commun.">
        <title>Thousands of microbial genomes shed light on interconnected biogeochemical processes in an aquifer system.</title>
        <authorList>
            <person name="Anantharaman K."/>
            <person name="Brown C.T."/>
            <person name="Hug L.A."/>
            <person name="Sharon I."/>
            <person name="Castelle C.J."/>
            <person name="Probst A.J."/>
            <person name="Thomas B.C."/>
            <person name="Singh A."/>
            <person name="Wilkins M.J."/>
            <person name="Karaoz U."/>
            <person name="Brodie E.L."/>
            <person name="Williams K.H."/>
            <person name="Hubbard S.S."/>
            <person name="Banfield J.F."/>
        </authorList>
    </citation>
    <scope>NUCLEOTIDE SEQUENCE [LARGE SCALE GENOMIC DNA]</scope>
</reference>
<sequence length="302" mass="34115">MPAFNSAGTIAESIESIMNGNFEKGDEVIIVNDGSSDNTVTIVEELRKKYPVIQLISYSDNRGCPAARNIAYRQAKHPIIFNLYSDDVLVAGSIKKLKNYMAAEHADMAGFAAGHYFQKNKRKITHKWIFRSGVLSFADFLAGDINPGPGGDYMFTKEIWERVGGVWEYGKGLHEAWGFTLKCLAAGAKVVVMPNSFYYHRYGYNSLFARESRIGNEMSLMATKMLQPYFNLLNEEDVAYITSEMHGKTWYNSTARRPLRLKGQPAGKTGVITVPFPEKIKRIFVRNARKFPWLLNLLVKKS</sequence>
<dbReference type="Gene3D" id="3.90.550.10">
    <property type="entry name" value="Spore Coat Polysaccharide Biosynthesis Protein SpsA, Chain A"/>
    <property type="match status" value="1"/>
</dbReference>
<dbReference type="SUPFAM" id="SSF53448">
    <property type="entry name" value="Nucleotide-diphospho-sugar transferases"/>
    <property type="match status" value="1"/>
</dbReference>
<dbReference type="InterPro" id="IPR029044">
    <property type="entry name" value="Nucleotide-diphossugar_trans"/>
</dbReference>
<dbReference type="CDD" id="cd00761">
    <property type="entry name" value="Glyco_tranf_GTA_type"/>
    <property type="match status" value="1"/>
</dbReference>
<accession>A0A1G2M5V7</accession>
<evidence type="ECO:0000313" key="2">
    <source>
        <dbReference type="EMBL" id="OHA18442.1"/>
    </source>
</evidence>
<name>A0A1G2M5V7_9BACT</name>
<protein>
    <recommendedName>
        <fullName evidence="1">Glycosyltransferase 2-like domain-containing protein</fullName>
    </recommendedName>
</protein>
<dbReference type="Pfam" id="PF00535">
    <property type="entry name" value="Glycos_transf_2"/>
    <property type="match status" value="1"/>
</dbReference>
<gene>
    <name evidence="2" type="ORF">A2664_00665</name>
</gene>
<feature type="domain" description="Glycosyltransferase 2-like" evidence="1">
    <location>
        <begin position="1"/>
        <end position="132"/>
    </location>
</feature>
<comment type="caution">
    <text evidence="2">The sequence shown here is derived from an EMBL/GenBank/DDBJ whole genome shotgun (WGS) entry which is preliminary data.</text>
</comment>
<dbReference type="AlphaFoldDB" id="A0A1G2M5V7"/>
<organism evidence="2 3">
    <name type="scientific">Candidatus Taylorbacteria bacterium RIFCSPHIGHO2_01_FULL_46_22b</name>
    <dbReference type="NCBI Taxonomy" id="1802301"/>
    <lineage>
        <taxon>Bacteria</taxon>
        <taxon>Candidatus Tayloriibacteriota</taxon>
    </lineage>
</organism>